<dbReference type="InterPro" id="IPR027417">
    <property type="entry name" value="P-loop_NTPase"/>
</dbReference>
<dbReference type="EMBL" id="BLRZ01000504">
    <property type="protein sequence ID" value="GFP31685.1"/>
    <property type="molecule type" value="Genomic_DNA"/>
</dbReference>
<name>A0A6V8PG81_9ACTN</name>
<evidence type="ECO:0000313" key="1">
    <source>
        <dbReference type="EMBL" id="GFP31685.1"/>
    </source>
</evidence>
<dbReference type="AlphaFoldDB" id="A0A6V8PG81"/>
<feature type="non-terminal residue" evidence="1">
    <location>
        <position position="168"/>
    </location>
</feature>
<accession>A0A6V8PG81</accession>
<dbReference type="Proteomes" id="UP000588083">
    <property type="component" value="Unassembled WGS sequence"/>
</dbReference>
<feature type="non-terminal residue" evidence="1">
    <location>
        <position position="1"/>
    </location>
</feature>
<sequence length="168" mass="19084">IMVKKSFERIGTYFYFLPTYSQAKKVIWDNIDNEGARMLDHIPKEIIKNTNATELKIELINGSVIQLIAADEFENSGVGTNPIGVVFSECSGTNAKAWDFIRPILKANGGWAIFNFTPRGKNHAWNVLQIAKDNATWFWEVLTVEDTGVLTKKQIDEERKEGMPEMMI</sequence>
<comment type="caution">
    <text evidence="1">The sequence shown here is derived from an EMBL/GenBank/DDBJ whole genome shotgun (WGS) entry which is preliminary data.</text>
</comment>
<keyword evidence="2" id="KW-1185">Reference proteome</keyword>
<proteinExistence type="predicted"/>
<gene>
    <name evidence="1" type="ORF">HKBW3S34_02606</name>
</gene>
<protein>
    <submittedName>
        <fullName evidence="1">Uncharacterized protein</fullName>
    </submittedName>
</protein>
<reference evidence="1 2" key="1">
    <citation type="journal article" date="2020" name="Front. Microbiol.">
        <title>Single-cell genomics of novel Actinobacteria with the Wood-Ljungdahl pathway discovered in a serpentinizing system.</title>
        <authorList>
            <person name="Merino N."/>
            <person name="Kawai M."/>
            <person name="Boyd E.S."/>
            <person name="Colman D.R."/>
            <person name="McGlynn S.E."/>
            <person name="Nealson K.H."/>
            <person name="Kurokawa K."/>
            <person name="Hongoh Y."/>
        </authorList>
    </citation>
    <scope>NUCLEOTIDE SEQUENCE [LARGE SCALE GENOMIC DNA]</scope>
    <source>
        <strain evidence="1 2">S34</strain>
    </source>
</reference>
<dbReference type="Gene3D" id="3.40.50.300">
    <property type="entry name" value="P-loop containing nucleotide triphosphate hydrolases"/>
    <property type="match status" value="1"/>
</dbReference>
<organism evidence="1 2">
    <name type="scientific">Candidatus Hakubella thermalkaliphila</name>
    <dbReference type="NCBI Taxonomy" id="2754717"/>
    <lineage>
        <taxon>Bacteria</taxon>
        <taxon>Bacillati</taxon>
        <taxon>Actinomycetota</taxon>
        <taxon>Actinomycetota incertae sedis</taxon>
        <taxon>Candidatus Hakubellales</taxon>
        <taxon>Candidatus Hakubellaceae</taxon>
        <taxon>Candidatus Hakubella</taxon>
    </lineage>
</organism>
<evidence type="ECO:0000313" key="2">
    <source>
        <dbReference type="Proteomes" id="UP000588083"/>
    </source>
</evidence>